<protein>
    <submittedName>
        <fullName evidence="1">Uncharacterized protein</fullName>
    </submittedName>
</protein>
<reference evidence="1 2" key="2">
    <citation type="journal article" date="2016" name="Appl. Microbiol. Biotechnol.">
        <title>Mutations improving production and secretion of extracellular lipase by Burkholderia glumae PG1.</title>
        <authorList>
            <person name="Knapp A."/>
            <person name="Voget S."/>
            <person name="Gao R."/>
            <person name="Zaburannyi N."/>
            <person name="Krysciak D."/>
            <person name="Breuer M."/>
            <person name="Hauer B."/>
            <person name="Streit W.R."/>
            <person name="Muller R."/>
            <person name="Daniel R."/>
            <person name="Jaeger K.E."/>
        </authorList>
    </citation>
    <scope>NUCLEOTIDE SEQUENCE [LARGE SCALE GENOMIC DNA]</scope>
    <source>
        <strain evidence="1 2">PG1</strain>
    </source>
</reference>
<organism evidence="1 2">
    <name type="scientific">Burkholderia plantarii</name>
    <dbReference type="NCBI Taxonomy" id="41899"/>
    <lineage>
        <taxon>Bacteria</taxon>
        <taxon>Pseudomonadati</taxon>
        <taxon>Pseudomonadota</taxon>
        <taxon>Betaproteobacteria</taxon>
        <taxon>Burkholderiales</taxon>
        <taxon>Burkholderiaceae</taxon>
        <taxon>Burkholderia</taxon>
    </lineage>
</organism>
<evidence type="ECO:0000313" key="2">
    <source>
        <dbReference type="Proteomes" id="UP000031838"/>
    </source>
</evidence>
<dbReference type="EMBL" id="CP002581">
    <property type="protein sequence ID" value="AJK50860.1"/>
    <property type="molecule type" value="Genomic_DNA"/>
</dbReference>
<dbReference type="RefSeq" id="WP_042629061.1">
    <property type="nucleotide sequence ID" value="NZ_CP002581.1"/>
</dbReference>
<sequence>MGVIIEFLAAAPDSLTAPQSADTHTAANAAGAVQVAVISINSHKVGEVYGVLAASPLAALVGDANAPERSTLVTRANFDVLRAFTAGLKAVRVSDDALRDLADAIDDAVGEARWRRCDLLIVAT</sequence>
<dbReference type="HOGENOM" id="CLU_1999607_0_0_4"/>
<gene>
    <name evidence="1" type="ORF">BGL_2c28060</name>
</gene>
<dbReference type="Proteomes" id="UP000031838">
    <property type="component" value="Chromosome 2"/>
</dbReference>
<dbReference type="AlphaFoldDB" id="A0A0B6SC77"/>
<dbReference type="KEGG" id="bgp:BGL_2c28060"/>
<dbReference type="OrthoDB" id="9980550at2"/>
<name>A0A0B6SC77_BURPL</name>
<reference evidence="2" key="1">
    <citation type="submission" date="2011-03" db="EMBL/GenBank/DDBJ databases">
        <authorList>
            <person name="Voget S."/>
            <person name="Streit W.R."/>
            <person name="Jaeger K.E."/>
            <person name="Daniel R."/>
        </authorList>
    </citation>
    <scope>NUCLEOTIDE SEQUENCE [LARGE SCALE GENOMIC DNA]</scope>
    <source>
        <strain evidence="2">PG1</strain>
    </source>
</reference>
<proteinExistence type="predicted"/>
<evidence type="ECO:0000313" key="1">
    <source>
        <dbReference type="EMBL" id="AJK50860.1"/>
    </source>
</evidence>
<accession>A0A0B6SC77</accession>
<keyword evidence="2" id="KW-1185">Reference proteome</keyword>